<reference evidence="3" key="1">
    <citation type="journal article" date="2010" name="Genome Biol.">
        <title>Genome sequence of the necrotrophic plant pathogen Pythium ultimum reveals original pathogenicity mechanisms and effector repertoire.</title>
        <authorList>
            <person name="Levesque C.A."/>
            <person name="Brouwer H."/>
            <person name="Cano L."/>
            <person name="Hamilton J.P."/>
            <person name="Holt C."/>
            <person name="Huitema E."/>
            <person name="Raffaele S."/>
            <person name="Robideau G.P."/>
            <person name="Thines M."/>
            <person name="Win J."/>
            <person name="Zerillo M.M."/>
            <person name="Beakes G.W."/>
            <person name="Boore J.L."/>
            <person name="Busam D."/>
            <person name="Dumas B."/>
            <person name="Ferriera S."/>
            <person name="Fuerstenberg S.I."/>
            <person name="Gachon C.M."/>
            <person name="Gaulin E."/>
            <person name="Govers F."/>
            <person name="Grenville-Briggs L."/>
            <person name="Horner N."/>
            <person name="Hostetler J."/>
            <person name="Jiang R.H."/>
            <person name="Johnson J."/>
            <person name="Krajaejun T."/>
            <person name="Lin H."/>
            <person name="Meijer H.J."/>
            <person name="Moore B."/>
            <person name="Morris P."/>
            <person name="Phuntmart V."/>
            <person name="Puiu D."/>
            <person name="Shetty J."/>
            <person name="Stajich J.E."/>
            <person name="Tripathy S."/>
            <person name="Wawra S."/>
            <person name="van West P."/>
            <person name="Whitty B.R."/>
            <person name="Coutinho P.M."/>
            <person name="Henrissat B."/>
            <person name="Martin F."/>
            <person name="Thomas P.D."/>
            <person name="Tyler B.M."/>
            <person name="De Vries R.P."/>
            <person name="Kamoun S."/>
            <person name="Yandell M."/>
            <person name="Tisserat N."/>
            <person name="Buell C.R."/>
        </authorList>
    </citation>
    <scope>NUCLEOTIDE SEQUENCE</scope>
    <source>
        <strain evidence="3">DAOM:BR144</strain>
    </source>
</reference>
<evidence type="ECO:0000256" key="1">
    <source>
        <dbReference type="SAM" id="SignalP"/>
    </source>
</evidence>
<evidence type="ECO:0000313" key="2">
    <source>
        <dbReference type="EnsemblProtists" id="PYU1_T011768"/>
    </source>
</evidence>
<accession>K3X3G9</accession>
<feature type="chain" id="PRO_5003872795" description="SUN domain-containing protein" evidence="1">
    <location>
        <begin position="25"/>
        <end position="212"/>
    </location>
</feature>
<name>K3X3G9_GLOUD</name>
<dbReference type="EMBL" id="GL376637">
    <property type="status" value="NOT_ANNOTATED_CDS"/>
    <property type="molecule type" value="Genomic_DNA"/>
</dbReference>
<protein>
    <recommendedName>
        <fullName evidence="4">SUN domain-containing protein</fullName>
    </recommendedName>
</protein>
<dbReference type="Proteomes" id="UP000019132">
    <property type="component" value="Unassembled WGS sequence"/>
</dbReference>
<dbReference type="EnsemblProtists" id="PYU1_T011768">
    <property type="protein sequence ID" value="PYU1_T011768"/>
    <property type="gene ID" value="PYU1_G011742"/>
</dbReference>
<dbReference type="eggNOG" id="ENOG502RZ91">
    <property type="taxonomic scope" value="Eukaryota"/>
</dbReference>
<reference evidence="2" key="3">
    <citation type="submission" date="2015-02" db="UniProtKB">
        <authorList>
            <consortium name="EnsemblProtists"/>
        </authorList>
    </citation>
    <scope>IDENTIFICATION</scope>
    <source>
        <strain evidence="2">DAOM BR144</strain>
    </source>
</reference>
<organism evidence="2 3">
    <name type="scientific">Globisporangium ultimum (strain ATCC 200006 / CBS 805.95 / DAOM BR144)</name>
    <name type="common">Pythium ultimum</name>
    <dbReference type="NCBI Taxonomy" id="431595"/>
    <lineage>
        <taxon>Eukaryota</taxon>
        <taxon>Sar</taxon>
        <taxon>Stramenopiles</taxon>
        <taxon>Oomycota</taxon>
        <taxon>Peronosporomycetes</taxon>
        <taxon>Pythiales</taxon>
        <taxon>Pythiaceae</taxon>
        <taxon>Globisporangium</taxon>
    </lineage>
</organism>
<keyword evidence="1" id="KW-0732">Signal</keyword>
<dbReference type="InParanoid" id="K3X3G9"/>
<dbReference type="AlphaFoldDB" id="K3X3G9"/>
<keyword evidence="3" id="KW-1185">Reference proteome</keyword>
<proteinExistence type="predicted"/>
<dbReference type="HOGENOM" id="CLU_083492_0_0_1"/>
<reference evidence="3" key="2">
    <citation type="submission" date="2010-04" db="EMBL/GenBank/DDBJ databases">
        <authorList>
            <person name="Buell R."/>
            <person name="Hamilton J."/>
            <person name="Hostetler J."/>
        </authorList>
    </citation>
    <scope>NUCLEOTIDE SEQUENCE [LARGE SCALE GENOMIC DNA]</scope>
    <source>
        <strain evidence="3">DAOM:BR144</strain>
    </source>
</reference>
<feature type="signal peptide" evidence="1">
    <location>
        <begin position="1"/>
        <end position="24"/>
    </location>
</feature>
<evidence type="ECO:0000313" key="3">
    <source>
        <dbReference type="Proteomes" id="UP000019132"/>
    </source>
</evidence>
<evidence type="ECO:0008006" key="4">
    <source>
        <dbReference type="Google" id="ProtNLM"/>
    </source>
</evidence>
<dbReference type="VEuPathDB" id="FungiDB:PYU1_G011742"/>
<sequence length="212" mass="22773">MLSLVRYVVAAVVVQLVLVSHGVAVEAAVPADSFATASEDAKVANGRLRGLLNTITGSSEQAAETATPPPVKEIVSKWTQSSALEPVEKINGDEAIVVFYDKETSPIESAIVTYDVRSQVNCVVSVCGLQSNWYSVRSFEKCYDLRIAQRSLDASEHGLIRGISAAYSALRPVASKLYLKFDATNFIDGSVCQYEILSGSKTVTEDAVAMTM</sequence>